<dbReference type="Gene3D" id="3.30.2090.10">
    <property type="entry name" value="Multidrug efflux transporter AcrB TolC docking domain, DN and DC subdomains"/>
    <property type="match status" value="2"/>
</dbReference>
<reference evidence="3" key="1">
    <citation type="journal article" date="2019" name="Int. J. Syst. Evol. Microbiol.">
        <title>The Global Catalogue of Microorganisms (GCM) 10K type strain sequencing project: providing services to taxonomists for standard genome sequencing and annotation.</title>
        <authorList>
            <consortium name="The Broad Institute Genomics Platform"/>
            <consortium name="The Broad Institute Genome Sequencing Center for Infectious Disease"/>
            <person name="Wu L."/>
            <person name="Ma J."/>
        </authorList>
    </citation>
    <scope>NUCLEOTIDE SEQUENCE [LARGE SCALE GENOMIC DNA]</scope>
    <source>
        <strain evidence="3">NBRC 110107</strain>
    </source>
</reference>
<feature type="transmembrane region" description="Helical" evidence="1">
    <location>
        <begin position="1005"/>
        <end position="1026"/>
    </location>
</feature>
<dbReference type="Gene3D" id="3.30.70.1430">
    <property type="entry name" value="Multidrug efflux transporter AcrB pore domain"/>
    <property type="match status" value="2"/>
</dbReference>
<name>A0ABQ6BMU4_9CAUL</name>
<dbReference type="Gene3D" id="3.30.70.1320">
    <property type="entry name" value="Multidrug efflux transporter AcrB pore domain like"/>
    <property type="match status" value="1"/>
</dbReference>
<dbReference type="EMBL" id="BSOY01000028">
    <property type="protein sequence ID" value="GLS01522.1"/>
    <property type="molecule type" value="Genomic_DNA"/>
</dbReference>
<feature type="transmembrane region" description="Helical" evidence="1">
    <location>
        <begin position="909"/>
        <end position="928"/>
    </location>
</feature>
<evidence type="ECO:0000256" key="1">
    <source>
        <dbReference type="SAM" id="Phobius"/>
    </source>
</evidence>
<dbReference type="PRINTS" id="PR00702">
    <property type="entry name" value="ACRIFLAVINRP"/>
</dbReference>
<feature type="transmembrane region" description="Helical" evidence="1">
    <location>
        <begin position="543"/>
        <end position="563"/>
    </location>
</feature>
<feature type="transmembrane region" description="Helical" evidence="1">
    <location>
        <begin position="935"/>
        <end position="955"/>
    </location>
</feature>
<dbReference type="PANTHER" id="PTHR32063">
    <property type="match status" value="1"/>
</dbReference>
<feature type="transmembrane region" description="Helical" evidence="1">
    <location>
        <begin position="351"/>
        <end position="370"/>
    </location>
</feature>
<dbReference type="Proteomes" id="UP001156921">
    <property type="component" value="Unassembled WGS sequence"/>
</dbReference>
<proteinExistence type="predicted"/>
<keyword evidence="3" id="KW-1185">Reference proteome</keyword>
<feature type="transmembrane region" description="Helical" evidence="1">
    <location>
        <begin position="961"/>
        <end position="985"/>
    </location>
</feature>
<dbReference type="SUPFAM" id="SSF82866">
    <property type="entry name" value="Multidrug efflux transporter AcrB transmembrane domain"/>
    <property type="match status" value="2"/>
</dbReference>
<dbReference type="Pfam" id="PF00873">
    <property type="entry name" value="ACR_tran"/>
    <property type="match status" value="1"/>
</dbReference>
<feature type="transmembrane region" description="Helical" evidence="1">
    <location>
        <begin position="485"/>
        <end position="505"/>
    </location>
</feature>
<sequence length="1076" mass="115295">MNLGLSGRLTKATLNSPLTPLMLLAAIAVGLMAVLSIPREEEPQISVPMVDIMVAAPGLSASDATELAAKPLEAIVRSIDGVEHVYTQVQDDQVMVTARFVVGSDPDDAAVRVHEKVRANYGSIPVGVSEPRIVTRGINDVPAVVLTLTPRADAAGRWSDQALYDVAARLRTEIGKVEDVGLTFIVGGRPSEIRVEPDPARMAARGVALSSVLETVAQANRSFPAGAFRDQGRAVSLRSGERLATPDDASLLTVSSIAGEPVYLRDVATVVQAPREDQARAAHYARASDGWSRTPAVSLAVAKRQGANAVVVSHGVMERVEALKGTLIPDGLEVVVTRDYGETANEKANELLMHLGLATISIVILIGFAIGWREAGVTAVVIPTTILLTLFASNLMGYTINRVSLFALIFSIGILVDDAIVMIENIARHWAMDDGRSRAQATVEAVAEVGNPTVVATLTVVAALLPMLFVSGLMGPYMAPIPVNASAAMVFSFFVAVVIAPWLMIRLARKTLAGGHGHEHGEGMLGRLYRRVATPVIRSRRSAWTFLIVVGVATLLSMSMFGFRAVPVKLLPFDNKSELQVVLDMPEGTSLETTERTLAGAAAVAGSLPEVESLESYAGTAAPFNFNGLVRHYFLRAGAEQGDLAVMLAPKGERDRSSHAIALDLRRRLADLPLPAGSSIKVVEAPPGPPVLATLLAEVYGPDPATRRAVAAELETLFRTEPSVVDVDNSFGVRRPVLRLIPDREKIERFGLSEREVHDSIAAVMGGQVLGYAVRDDERTPVEIAVRLPQSARTWNEQMAVMPVAVTTIDGGRRLVELGEVVEARHELASWPVYRRDGRAAEMVTAELAGQFEAPIYGILAIDAAIKAHDWKGLPRPEVRLNGQPTDETVPTVLWDGEWEITWVTFRDMGAAFGVALLGIYVLVVAQFKDFRIPLVILTPIPLTLIGIVIGHMLFGAPFTATSMIGFIALAGIIVRNSILLVDFIRHARTPGRPLREVLLEAGAIRFKPILLTALAAMIGAAVILFDPIFQGLAISLLFGLISSTILTVLVIPAIYIALKDDGRPMVAPAPAPETP</sequence>
<evidence type="ECO:0000313" key="2">
    <source>
        <dbReference type="EMBL" id="GLS01522.1"/>
    </source>
</evidence>
<feature type="transmembrane region" description="Helical" evidence="1">
    <location>
        <begin position="454"/>
        <end position="479"/>
    </location>
</feature>
<dbReference type="Gene3D" id="1.20.1640.10">
    <property type="entry name" value="Multidrug efflux transporter AcrB transmembrane domain"/>
    <property type="match status" value="2"/>
</dbReference>
<keyword evidence="1" id="KW-0812">Transmembrane</keyword>
<dbReference type="InterPro" id="IPR027463">
    <property type="entry name" value="AcrB_DN_DC_subdom"/>
</dbReference>
<dbReference type="InterPro" id="IPR001036">
    <property type="entry name" value="Acrflvin-R"/>
</dbReference>
<feature type="transmembrane region" description="Helical" evidence="1">
    <location>
        <begin position="21"/>
        <end position="38"/>
    </location>
</feature>
<dbReference type="PANTHER" id="PTHR32063:SF16">
    <property type="entry name" value="CATION EFFLUX SYSTEM (ACRB_ACRD_ACRF FAMILY)"/>
    <property type="match status" value="1"/>
</dbReference>
<dbReference type="Gene3D" id="3.30.70.1440">
    <property type="entry name" value="Multidrug efflux transporter AcrB pore domain"/>
    <property type="match status" value="1"/>
</dbReference>
<feature type="transmembrane region" description="Helical" evidence="1">
    <location>
        <begin position="1032"/>
        <end position="1059"/>
    </location>
</feature>
<feature type="transmembrane region" description="Helical" evidence="1">
    <location>
        <begin position="377"/>
        <end position="397"/>
    </location>
</feature>
<organism evidence="2 3">
    <name type="scientific">Brevundimonas denitrificans</name>
    <dbReference type="NCBI Taxonomy" id="1443434"/>
    <lineage>
        <taxon>Bacteria</taxon>
        <taxon>Pseudomonadati</taxon>
        <taxon>Pseudomonadota</taxon>
        <taxon>Alphaproteobacteria</taxon>
        <taxon>Caulobacterales</taxon>
        <taxon>Caulobacteraceae</taxon>
        <taxon>Brevundimonas</taxon>
    </lineage>
</organism>
<dbReference type="SUPFAM" id="SSF82714">
    <property type="entry name" value="Multidrug efflux transporter AcrB TolC docking domain, DN and DC subdomains"/>
    <property type="match status" value="2"/>
</dbReference>
<dbReference type="RefSeq" id="WP_284222376.1">
    <property type="nucleotide sequence ID" value="NZ_BSOY01000028.1"/>
</dbReference>
<evidence type="ECO:0000313" key="3">
    <source>
        <dbReference type="Proteomes" id="UP001156921"/>
    </source>
</evidence>
<dbReference type="SUPFAM" id="SSF82693">
    <property type="entry name" value="Multidrug efflux transporter AcrB pore domain, PN1, PN2, PC1 and PC2 subdomains"/>
    <property type="match status" value="3"/>
</dbReference>
<gene>
    <name evidence="2" type="ORF">GCM10007859_15370</name>
</gene>
<keyword evidence="1" id="KW-1133">Transmembrane helix</keyword>
<comment type="caution">
    <text evidence="2">The sequence shown here is derived from an EMBL/GenBank/DDBJ whole genome shotgun (WGS) entry which is preliminary data.</text>
</comment>
<accession>A0ABQ6BMU4</accession>
<keyword evidence="1" id="KW-0472">Membrane</keyword>
<feature type="transmembrane region" description="Helical" evidence="1">
    <location>
        <begin position="403"/>
        <end position="423"/>
    </location>
</feature>
<protein>
    <submittedName>
        <fullName evidence="2">Multidrug transporter AcrB</fullName>
    </submittedName>
</protein>